<evidence type="ECO:0000313" key="2">
    <source>
        <dbReference type="EMBL" id="KAK1837646.1"/>
    </source>
</evidence>
<sequence length="81" mass="9193">MPPRKKYAFMWTCCYCGQSGMTVVVDPCPNCHYPRCSRCRVDRVQTRGHDHEDCSESSSLPINLNHDSDTAPSSDPEEDLE</sequence>
<feature type="region of interest" description="Disordered" evidence="1">
    <location>
        <begin position="49"/>
        <end position="81"/>
    </location>
</feature>
<name>A0AAD9EA52_9PEZI</name>
<comment type="caution">
    <text evidence="2">The sequence shown here is derived from an EMBL/GenBank/DDBJ whole genome shotgun (WGS) entry which is preliminary data.</text>
</comment>
<organism evidence="2 3">
    <name type="scientific">Colletotrichum chrysophilum</name>
    <dbReference type="NCBI Taxonomy" id="1836956"/>
    <lineage>
        <taxon>Eukaryota</taxon>
        <taxon>Fungi</taxon>
        <taxon>Dikarya</taxon>
        <taxon>Ascomycota</taxon>
        <taxon>Pezizomycotina</taxon>
        <taxon>Sordariomycetes</taxon>
        <taxon>Hypocreomycetidae</taxon>
        <taxon>Glomerellales</taxon>
        <taxon>Glomerellaceae</taxon>
        <taxon>Colletotrichum</taxon>
        <taxon>Colletotrichum gloeosporioides species complex</taxon>
    </lineage>
</organism>
<dbReference type="AlphaFoldDB" id="A0AAD9EA52"/>
<proteinExistence type="predicted"/>
<evidence type="ECO:0000256" key="1">
    <source>
        <dbReference type="SAM" id="MobiDB-lite"/>
    </source>
</evidence>
<accession>A0AAD9EA52</accession>
<reference evidence="2" key="1">
    <citation type="submission" date="2023-01" db="EMBL/GenBank/DDBJ databases">
        <title>Colletotrichum chrysophilum M932 genome sequence.</title>
        <authorList>
            <person name="Baroncelli R."/>
        </authorList>
    </citation>
    <scope>NUCLEOTIDE SEQUENCE</scope>
    <source>
        <strain evidence="2">M932</strain>
    </source>
</reference>
<protein>
    <submittedName>
        <fullName evidence="2">Uncharacterized protein</fullName>
    </submittedName>
</protein>
<dbReference type="EMBL" id="JAQOWY010001083">
    <property type="protein sequence ID" value="KAK1837646.1"/>
    <property type="molecule type" value="Genomic_DNA"/>
</dbReference>
<evidence type="ECO:0000313" key="3">
    <source>
        <dbReference type="Proteomes" id="UP001243330"/>
    </source>
</evidence>
<dbReference type="Proteomes" id="UP001243330">
    <property type="component" value="Unassembled WGS sequence"/>
</dbReference>
<keyword evidence="3" id="KW-1185">Reference proteome</keyword>
<gene>
    <name evidence="2" type="ORF">CCHR01_19732</name>
</gene>